<sequence length="58" mass="7049">MVEYFKAKPTGIYYKVENGNVFYLNRAANEWRECQCYYLRDIRNHPHYFIKVDDVPVA</sequence>
<accession>A0A376N0W0</accession>
<dbReference type="EMBL" id="UGAB01000002">
    <property type="protein sequence ID" value="STF46327.1"/>
    <property type="molecule type" value="Genomic_DNA"/>
</dbReference>
<protein>
    <submittedName>
        <fullName evidence="1">Uncharacterized protein</fullName>
    </submittedName>
</protein>
<organism evidence="1 2">
    <name type="scientific">Escherichia coli</name>
    <dbReference type="NCBI Taxonomy" id="562"/>
    <lineage>
        <taxon>Bacteria</taxon>
        <taxon>Pseudomonadati</taxon>
        <taxon>Pseudomonadota</taxon>
        <taxon>Gammaproteobacteria</taxon>
        <taxon>Enterobacterales</taxon>
        <taxon>Enterobacteriaceae</taxon>
        <taxon>Escherichia</taxon>
    </lineage>
</organism>
<gene>
    <name evidence="1" type="ORF">NCTC7928_07129</name>
</gene>
<evidence type="ECO:0000313" key="2">
    <source>
        <dbReference type="Proteomes" id="UP000254877"/>
    </source>
</evidence>
<proteinExistence type="predicted"/>
<name>A0A376N0W0_ECOLX</name>
<dbReference type="AlphaFoldDB" id="A0A376N0W0"/>
<dbReference type="Proteomes" id="UP000254877">
    <property type="component" value="Unassembled WGS sequence"/>
</dbReference>
<reference evidence="1 2" key="1">
    <citation type="submission" date="2018-06" db="EMBL/GenBank/DDBJ databases">
        <authorList>
            <consortium name="Pathogen Informatics"/>
            <person name="Doyle S."/>
        </authorList>
    </citation>
    <scope>NUCLEOTIDE SEQUENCE [LARGE SCALE GENOMIC DNA]</scope>
    <source>
        <strain evidence="1 2">NCTC7928</strain>
    </source>
</reference>
<evidence type="ECO:0000313" key="1">
    <source>
        <dbReference type="EMBL" id="STF46327.1"/>
    </source>
</evidence>